<keyword evidence="2" id="KW-1185">Reference proteome</keyword>
<comment type="caution">
    <text evidence="1">The sequence shown here is derived from an EMBL/GenBank/DDBJ whole genome shotgun (WGS) entry which is preliminary data.</text>
</comment>
<sequence>MAGCALHDELRASFPVVDRMGIHPRDRTRGIVIRTPANGQLARDRNLGSWRVKANFDKLEATFANS</sequence>
<gene>
    <name evidence="1" type="ORF">A0H81_12725</name>
</gene>
<organism evidence="1 2">
    <name type="scientific">Grifola frondosa</name>
    <name type="common">Maitake</name>
    <name type="synonym">Polyporus frondosus</name>
    <dbReference type="NCBI Taxonomy" id="5627"/>
    <lineage>
        <taxon>Eukaryota</taxon>
        <taxon>Fungi</taxon>
        <taxon>Dikarya</taxon>
        <taxon>Basidiomycota</taxon>
        <taxon>Agaricomycotina</taxon>
        <taxon>Agaricomycetes</taxon>
        <taxon>Polyporales</taxon>
        <taxon>Grifolaceae</taxon>
        <taxon>Grifola</taxon>
    </lineage>
</organism>
<evidence type="ECO:0000313" key="1">
    <source>
        <dbReference type="EMBL" id="OBZ67496.1"/>
    </source>
</evidence>
<reference evidence="1 2" key="1">
    <citation type="submission" date="2016-03" db="EMBL/GenBank/DDBJ databases">
        <title>Whole genome sequencing of Grifola frondosa 9006-11.</title>
        <authorList>
            <person name="Min B."/>
            <person name="Park H."/>
            <person name="Kim J.-G."/>
            <person name="Cho H."/>
            <person name="Oh Y.-L."/>
            <person name="Kong W.-S."/>
            <person name="Choi I.-G."/>
        </authorList>
    </citation>
    <scope>NUCLEOTIDE SEQUENCE [LARGE SCALE GENOMIC DNA]</scope>
    <source>
        <strain evidence="1 2">9006-11</strain>
    </source>
</reference>
<dbReference type="AlphaFoldDB" id="A0A1C7LTK3"/>
<dbReference type="Proteomes" id="UP000092993">
    <property type="component" value="Unassembled WGS sequence"/>
</dbReference>
<accession>A0A1C7LTK3</accession>
<dbReference type="EMBL" id="LUGG01000024">
    <property type="protein sequence ID" value="OBZ67496.1"/>
    <property type="molecule type" value="Genomic_DNA"/>
</dbReference>
<name>A0A1C7LTK3_GRIFR</name>
<protein>
    <submittedName>
        <fullName evidence="1">Uncharacterized protein</fullName>
    </submittedName>
</protein>
<proteinExistence type="predicted"/>
<evidence type="ECO:0000313" key="2">
    <source>
        <dbReference type="Proteomes" id="UP000092993"/>
    </source>
</evidence>